<dbReference type="PANTHER" id="PTHR10640">
    <property type="entry name" value="METHYLTHIORIBULOSE-1-PHOSPHATE DEHYDRATASE"/>
    <property type="match status" value="1"/>
</dbReference>
<comment type="cofactor">
    <cofactor evidence="6">
        <name>Zn(2+)</name>
        <dbReference type="ChEBI" id="CHEBI:29105"/>
    </cofactor>
    <text evidence="6">Binds 1 zinc ion per subunit.</text>
</comment>
<comment type="caution">
    <text evidence="8">The sequence shown here is derived from an EMBL/GenBank/DDBJ whole genome shotgun (WGS) entry which is preliminary data.</text>
</comment>
<evidence type="ECO:0000256" key="5">
    <source>
        <dbReference type="ARBA" id="ARBA00023239"/>
    </source>
</evidence>
<evidence type="ECO:0000256" key="1">
    <source>
        <dbReference type="ARBA" id="ARBA00022605"/>
    </source>
</evidence>
<evidence type="ECO:0000256" key="2">
    <source>
        <dbReference type="ARBA" id="ARBA00022723"/>
    </source>
</evidence>
<dbReference type="SUPFAM" id="SSF53639">
    <property type="entry name" value="AraD/HMP-PK domain-like"/>
    <property type="match status" value="1"/>
</dbReference>
<comment type="catalytic activity">
    <reaction evidence="6">
        <text>5-(methylsulfanyl)-D-ribulose 1-phosphate = 5-methylsulfanyl-2,3-dioxopentyl phosphate + H2O</text>
        <dbReference type="Rhea" id="RHEA:15549"/>
        <dbReference type="ChEBI" id="CHEBI:15377"/>
        <dbReference type="ChEBI" id="CHEBI:58548"/>
        <dbReference type="ChEBI" id="CHEBI:58828"/>
        <dbReference type="EC" id="4.2.1.109"/>
    </reaction>
</comment>
<dbReference type="HAMAP" id="MF_01677">
    <property type="entry name" value="Salvage_MtnB"/>
    <property type="match status" value="1"/>
</dbReference>
<feature type="binding site" evidence="6">
    <location>
        <position position="122"/>
    </location>
    <ligand>
        <name>Zn(2+)</name>
        <dbReference type="ChEBI" id="CHEBI:29105"/>
    </ligand>
</feature>
<feature type="domain" description="Class II aldolase/adducin N-terminal" evidence="7">
    <location>
        <begin position="26"/>
        <end position="225"/>
    </location>
</feature>
<comment type="similarity">
    <text evidence="6">Belongs to the aldolase class II family. MtnB subfamily.</text>
</comment>
<dbReference type="Pfam" id="PF00596">
    <property type="entry name" value="Aldolase_II"/>
    <property type="match status" value="1"/>
</dbReference>
<dbReference type="InterPro" id="IPR017714">
    <property type="entry name" value="MethylthioRu-1-P_deHdtase_MtnB"/>
</dbReference>
<reference evidence="8 9" key="1">
    <citation type="submission" date="2006-02" db="EMBL/GenBank/DDBJ databases">
        <authorList>
            <person name="Amann R."/>
            <person name="Ferriera S."/>
            <person name="Johnson J."/>
            <person name="Kravitz S."/>
            <person name="Halpern A."/>
            <person name="Remington K."/>
            <person name="Beeson K."/>
            <person name="Tran B."/>
            <person name="Rogers Y.-H."/>
            <person name="Friedman R."/>
            <person name="Venter J.C."/>
        </authorList>
    </citation>
    <scope>NUCLEOTIDE SEQUENCE [LARGE SCALE GENOMIC DNA]</scope>
    <source>
        <strain evidence="8 9">DSM 3645</strain>
    </source>
</reference>
<dbReference type="PANTHER" id="PTHR10640:SF7">
    <property type="entry name" value="METHYLTHIORIBULOSE-1-PHOSPHATE DEHYDRATASE"/>
    <property type="match status" value="1"/>
</dbReference>
<evidence type="ECO:0000256" key="6">
    <source>
        <dbReference type="HAMAP-Rule" id="MF_01677"/>
    </source>
</evidence>
<evidence type="ECO:0000259" key="7">
    <source>
        <dbReference type="SMART" id="SM01007"/>
    </source>
</evidence>
<gene>
    <name evidence="6" type="primary">mtnB</name>
    <name evidence="8" type="ORF">DSM3645_20387</name>
</gene>
<dbReference type="GO" id="GO:0008270">
    <property type="term" value="F:zinc ion binding"/>
    <property type="evidence" value="ECO:0007669"/>
    <property type="project" value="UniProtKB-UniRule"/>
</dbReference>
<dbReference type="GO" id="GO:0046570">
    <property type="term" value="F:methylthioribulose 1-phosphate dehydratase activity"/>
    <property type="evidence" value="ECO:0007669"/>
    <property type="project" value="UniProtKB-UniRule"/>
</dbReference>
<dbReference type="InterPro" id="IPR001303">
    <property type="entry name" value="Aldolase_II/adducin_N"/>
</dbReference>
<dbReference type="NCBIfam" id="TIGR03328">
    <property type="entry name" value="salvage_mtnB"/>
    <property type="match status" value="1"/>
</dbReference>
<keyword evidence="3 6" id="KW-0862">Zinc</keyword>
<organism evidence="8 9">
    <name type="scientific">Blastopirellula marina DSM 3645</name>
    <dbReference type="NCBI Taxonomy" id="314230"/>
    <lineage>
        <taxon>Bacteria</taxon>
        <taxon>Pseudomonadati</taxon>
        <taxon>Planctomycetota</taxon>
        <taxon>Planctomycetia</taxon>
        <taxon>Pirellulales</taxon>
        <taxon>Pirellulaceae</taxon>
        <taxon>Blastopirellula</taxon>
    </lineage>
</organism>
<dbReference type="RefSeq" id="WP_002651974.1">
    <property type="nucleotide sequence ID" value="NZ_CH672376.1"/>
</dbReference>
<dbReference type="Gene3D" id="3.40.225.10">
    <property type="entry name" value="Class II aldolase/adducin N-terminal domain"/>
    <property type="match status" value="1"/>
</dbReference>
<feature type="binding site" evidence="6">
    <location>
        <position position="120"/>
    </location>
    <ligand>
        <name>Zn(2+)</name>
        <dbReference type="ChEBI" id="CHEBI:29105"/>
    </ligand>
</feature>
<evidence type="ECO:0000313" key="9">
    <source>
        <dbReference type="Proteomes" id="UP000004358"/>
    </source>
</evidence>
<protein>
    <recommendedName>
        <fullName evidence="6">Methylthioribulose-1-phosphate dehydratase</fullName>
        <shortName evidence="6">MTRu-1-P dehydratase</shortName>
        <ecNumber evidence="6">4.2.1.109</ecNumber>
    </recommendedName>
</protein>
<evidence type="ECO:0000256" key="4">
    <source>
        <dbReference type="ARBA" id="ARBA00023167"/>
    </source>
</evidence>
<dbReference type="Proteomes" id="UP000004358">
    <property type="component" value="Unassembled WGS sequence"/>
</dbReference>
<evidence type="ECO:0000313" key="8">
    <source>
        <dbReference type="EMBL" id="EAQ80967.1"/>
    </source>
</evidence>
<keyword evidence="2 6" id="KW-0479">Metal-binding</keyword>
<dbReference type="InterPro" id="IPR036409">
    <property type="entry name" value="Aldolase_II/adducin_N_sf"/>
</dbReference>
<dbReference type="SMART" id="SM01007">
    <property type="entry name" value="Aldolase_II"/>
    <property type="match status" value="1"/>
</dbReference>
<dbReference type="HOGENOM" id="CLU_006033_4_1_0"/>
<evidence type="ECO:0000256" key="3">
    <source>
        <dbReference type="ARBA" id="ARBA00022833"/>
    </source>
</evidence>
<dbReference type="EC" id="4.2.1.109" evidence="6"/>
<proteinExistence type="inferred from homology"/>
<keyword evidence="4 6" id="KW-0486">Methionine biosynthesis</keyword>
<dbReference type="eggNOG" id="COG0235">
    <property type="taxonomic scope" value="Bacteria"/>
</dbReference>
<accession>A3ZQM9</accession>
<dbReference type="AlphaFoldDB" id="A3ZQM9"/>
<dbReference type="OrthoDB" id="9805559at2"/>
<name>A3ZQM9_9BACT</name>
<comment type="function">
    <text evidence="6">Catalyzes the dehydration of methylthioribulose-1-phosphate (MTRu-1-P) into 2,3-diketo-5-methylthiopentyl-1-phosphate (DK-MTP-1-P).</text>
</comment>
<keyword evidence="1 6" id="KW-0028">Amino-acid biosynthesis</keyword>
<keyword evidence="5 6" id="KW-0456">Lyase</keyword>
<dbReference type="STRING" id="314230.DSM3645_20387"/>
<sequence>MENVSLGGAPHGLPHSALAGKEAEIDALRETGTYFFQRGWSVGTSSNYSVVLKHDPLQLLLTASGMDKGRLTRADFVRVNDQGQQVDIEGAATSDQPKSSAETLLHVVAAGQPGVGSILHTHSIWGTLLSDYFFDEGGFAIEGYEMLKGLSGVKTHEHTEWVPVFDNTQDIPVLAEQVAARLSDQSQPPIHGYLIRRHGLYTWGANVAEARRHIEIYEFLFETLVRRMLLCGELRSAASAV</sequence>
<dbReference type="EMBL" id="AANZ01000006">
    <property type="protein sequence ID" value="EAQ80967.1"/>
    <property type="molecule type" value="Genomic_DNA"/>
</dbReference>
<dbReference type="GO" id="GO:0019509">
    <property type="term" value="P:L-methionine salvage from methylthioadenosine"/>
    <property type="evidence" value="ECO:0007669"/>
    <property type="project" value="UniProtKB-UniRule"/>
</dbReference>
<dbReference type="GO" id="GO:0005737">
    <property type="term" value="C:cytoplasm"/>
    <property type="evidence" value="ECO:0007669"/>
    <property type="project" value="UniProtKB-UniRule"/>
</dbReference>
<comment type="pathway">
    <text evidence="6">Amino-acid biosynthesis; L-methionine biosynthesis via salvage pathway; L-methionine from S-methyl-5-thio-alpha-D-ribose 1-phosphate: step 2/6.</text>
</comment>
<dbReference type="UniPathway" id="UPA00904">
    <property type="reaction ID" value="UER00875"/>
</dbReference>